<evidence type="ECO:0000256" key="1">
    <source>
        <dbReference type="SAM" id="MobiDB-lite"/>
    </source>
</evidence>
<organism evidence="2 3">
    <name type="scientific">Angomonas deanei</name>
    <dbReference type="NCBI Taxonomy" id="59799"/>
    <lineage>
        <taxon>Eukaryota</taxon>
        <taxon>Discoba</taxon>
        <taxon>Euglenozoa</taxon>
        <taxon>Kinetoplastea</taxon>
        <taxon>Metakinetoplastina</taxon>
        <taxon>Trypanosomatida</taxon>
        <taxon>Trypanosomatidae</taxon>
        <taxon>Strigomonadinae</taxon>
        <taxon>Angomonas</taxon>
    </lineage>
</organism>
<dbReference type="VEuPathDB" id="TriTrypDB:ADEAN_000831000"/>
<feature type="compositionally biased region" description="Low complexity" evidence="1">
    <location>
        <begin position="481"/>
        <end position="498"/>
    </location>
</feature>
<keyword evidence="3" id="KW-1185">Reference proteome</keyword>
<reference evidence="2 3" key="1">
    <citation type="submission" date="2020-08" db="EMBL/GenBank/DDBJ databases">
        <authorList>
            <person name="Newling K."/>
            <person name="Davey J."/>
            <person name="Forrester S."/>
        </authorList>
    </citation>
    <scope>NUCLEOTIDE SEQUENCE [LARGE SCALE GENOMIC DNA]</scope>
    <source>
        <strain evidence="3">Crithidia deanei Carvalho (ATCC PRA-265)</strain>
    </source>
</reference>
<sequence>MPNWIPFNPEECDDINEKSCLVLLAQQEFLQESQTRVNTAVESFLQKKSAKEQQREGNPILETIGADMPQVYFSDHMANNKGEEEDCIGTAQDCLGLHDPPPFLCLVNMSDEDNVILYRHPLRQEGTLSTSEEITDFFWRVWCEEEPRARQGAAPTPCHLFPPCHHVLHHYGRRAVTTTFEALKRSGGTVRTTVNGKESTFHCGSIALFWSERCSCCPAVMLFVEAMTSLLDHIIQQHYSRYHGERRTSEEDRLHVPFVICNIDENDLPEADWPKIAEQTVPTVVAYSHPSSPGPSENENKASPPRDAMVRHQYVEARDPVIVMKFIFRHCLPPPSTCLCVEEIRNEALNAVEGTDMDHYLGCMASNFSKECCSEVETLKTMEASLVELILEKDMEKVPLAERLKRIRELSHLYHFFDPEVFYTNYKSTSKPEDNEPQSPAEALLSALENSNSTEMIRQHNKQSHDSHFIYERHAGREAGSSNENNINTSNKNSSFSSLPLPTVLETDEGDQASSLDTGLLAVRHGNKRNREHSFSSFPAS</sequence>
<proteinExistence type="predicted"/>
<evidence type="ECO:0000313" key="2">
    <source>
        <dbReference type="EMBL" id="CAD2220787.1"/>
    </source>
</evidence>
<dbReference type="EMBL" id="LR877162">
    <property type="protein sequence ID" value="CAD2220787.1"/>
    <property type="molecule type" value="Genomic_DNA"/>
</dbReference>
<name>A0A7G2CNV4_9TRYP</name>
<evidence type="ECO:0000313" key="3">
    <source>
        <dbReference type="Proteomes" id="UP000515908"/>
    </source>
</evidence>
<protein>
    <submittedName>
        <fullName evidence="2">Uncharacterized protein</fullName>
    </submittedName>
</protein>
<accession>A0A7G2CNV4</accession>
<feature type="region of interest" description="Disordered" evidence="1">
    <location>
        <begin position="477"/>
        <end position="541"/>
    </location>
</feature>
<dbReference type="OrthoDB" id="252718at2759"/>
<dbReference type="Proteomes" id="UP000515908">
    <property type="component" value="Chromosome 18"/>
</dbReference>
<dbReference type="AlphaFoldDB" id="A0A7G2CNV4"/>
<feature type="region of interest" description="Disordered" evidence="1">
    <location>
        <begin position="286"/>
        <end position="306"/>
    </location>
</feature>
<gene>
    <name evidence="2" type="ORF">ADEAN_000831000</name>
</gene>